<dbReference type="Proteomes" id="UP000050360">
    <property type="component" value="Unassembled WGS sequence"/>
</dbReference>
<comment type="caution">
    <text evidence="2">The sequence shown here is derived from an EMBL/GenBank/DDBJ whole genome shotgun (WGS) entry which is preliminary data.</text>
</comment>
<sequence length="99" mass="11680">MIDYFEILDIVSFLLFALILYFLSVISKRLGNVMGLRKYYYIYYLGIFFLLFASIIKILSAGMQYTDFYGYVFFSIGLTLGLIASIRYWGWLIIELFRG</sequence>
<evidence type="ECO:0000313" key="2">
    <source>
        <dbReference type="EMBL" id="KPQ41984.1"/>
    </source>
</evidence>
<feature type="transmembrane region" description="Helical" evidence="1">
    <location>
        <begin position="68"/>
        <end position="89"/>
    </location>
</feature>
<evidence type="ECO:0000256" key="1">
    <source>
        <dbReference type="SAM" id="Phobius"/>
    </source>
</evidence>
<reference evidence="2 3" key="1">
    <citation type="submission" date="2015-09" db="EMBL/GenBank/DDBJ databases">
        <title>A metagenomics-based metabolic model of nitrate-dependent anaerobic oxidation of methane by Methanoperedens-like archaea.</title>
        <authorList>
            <person name="Arshad A."/>
            <person name="Speth D.R."/>
            <person name="De Graaf R.M."/>
            <person name="Op Den Camp H.J."/>
            <person name="Jetten M.S."/>
            <person name="Welte C.U."/>
        </authorList>
    </citation>
    <scope>NUCLEOTIDE SEQUENCE [LARGE SCALE GENOMIC DNA]</scope>
</reference>
<accession>A0A0P8CH13</accession>
<keyword evidence="1" id="KW-0812">Transmembrane</keyword>
<keyword evidence="1" id="KW-0472">Membrane</keyword>
<organism evidence="2 3">
    <name type="scientific">Candidatus Methanoperedens nitratireducens</name>
    <dbReference type="NCBI Taxonomy" id="1392998"/>
    <lineage>
        <taxon>Archaea</taxon>
        <taxon>Methanobacteriati</taxon>
        <taxon>Methanobacteriota</taxon>
        <taxon>Stenosarchaea group</taxon>
        <taxon>Methanomicrobia</taxon>
        <taxon>Methanosarcinales</taxon>
        <taxon>ANME-2 cluster</taxon>
        <taxon>Candidatus Methanoperedentaceae</taxon>
        <taxon>Candidatus Methanoperedens</taxon>
    </lineage>
</organism>
<keyword evidence="1" id="KW-1133">Transmembrane helix</keyword>
<proteinExistence type="predicted"/>
<dbReference type="EMBL" id="LKCM01000280">
    <property type="protein sequence ID" value="KPQ41984.1"/>
    <property type="molecule type" value="Genomic_DNA"/>
</dbReference>
<protein>
    <submittedName>
        <fullName evidence="2">Uncharacterized protein</fullName>
    </submittedName>
</protein>
<feature type="transmembrane region" description="Helical" evidence="1">
    <location>
        <begin position="39"/>
        <end position="62"/>
    </location>
</feature>
<name>A0A0P8CH13_9EURY</name>
<dbReference type="AlphaFoldDB" id="A0A0P8CH13"/>
<feature type="transmembrane region" description="Helical" evidence="1">
    <location>
        <begin position="6"/>
        <end position="27"/>
    </location>
</feature>
<gene>
    <name evidence="2" type="ORF">MPEBLZ_03458</name>
</gene>
<evidence type="ECO:0000313" key="3">
    <source>
        <dbReference type="Proteomes" id="UP000050360"/>
    </source>
</evidence>